<name>A0A2S0P7S3_9NEIS</name>
<evidence type="ECO:0000256" key="2">
    <source>
        <dbReference type="SAM" id="Phobius"/>
    </source>
</evidence>
<dbReference type="AlphaFoldDB" id="A0A2S0P7S3"/>
<keyword evidence="2" id="KW-1133">Transmembrane helix</keyword>
<accession>A0A2S0P7S3</accession>
<evidence type="ECO:0000313" key="4">
    <source>
        <dbReference type="Proteomes" id="UP000244173"/>
    </source>
</evidence>
<feature type="transmembrane region" description="Helical" evidence="2">
    <location>
        <begin position="147"/>
        <end position="165"/>
    </location>
</feature>
<keyword evidence="2" id="KW-0472">Membrane</keyword>
<keyword evidence="2" id="KW-0812">Transmembrane</keyword>
<feature type="compositionally biased region" description="Low complexity" evidence="1">
    <location>
        <begin position="28"/>
        <end position="37"/>
    </location>
</feature>
<gene>
    <name evidence="3" type="ORF">DAI18_04445</name>
</gene>
<evidence type="ECO:0008006" key="5">
    <source>
        <dbReference type="Google" id="ProtNLM"/>
    </source>
</evidence>
<dbReference type="STRING" id="1122240.GCA_000620105_00630"/>
<sequence length="362" mass="38438">MQEEGNVQTPVHRPRIDVRPGTPRGGNAMPSRSPSPAAARAAAQAVRIWKKRPRLGLHGMLSDYVGNKNYYHVGNGVRSYDPIIQRVLQPDPLSPFGTGGINPYAFCLGDPVNNRDPSGYSAISNTGIALGLVSLVLSIATFGTASILASLGLALAIISVATGAASNLLAGSSPGQAATLGRVSYGLGVAASLVSLVLGAIGFGAWRLGRHLRKNPDFDMSLRVWNKGPGVQTVGIHGSPHVTIAANKLLRAPQLARRIRPLLDADTDTVLLGSCHAGQGNSMSSVAQVVANRLGKTVVAGKGTVSPEYLWKSFTLHKLPYEDVRVFQAQGMWTSARTSLVNTVRFEQQSTAIYLRQLYAHH</sequence>
<feature type="transmembrane region" description="Helical" evidence="2">
    <location>
        <begin position="120"/>
        <end position="140"/>
    </location>
</feature>
<dbReference type="KEGG" id="maer:DAI18_04445"/>
<evidence type="ECO:0000313" key="3">
    <source>
        <dbReference type="EMBL" id="AVY93375.1"/>
    </source>
</evidence>
<organism evidence="3 4">
    <name type="scientific">Microvirgula aerodenitrificans</name>
    <dbReference type="NCBI Taxonomy" id="57480"/>
    <lineage>
        <taxon>Bacteria</taxon>
        <taxon>Pseudomonadati</taxon>
        <taxon>Pseudomonadota</taxon>
        <taxon>Betaproteobacteria</taxon>
        <taxon>Neisseriales</taxon>
        <taxon>Aquaspirillaceae</taxon>
        <taxon>Microvirgula</taxon>
    </lineage>
</organism>
<feature type="region of interest" description="Disordered" evidence="1">
    <location>
        <begin position="1"/>
        <end position="37"/>
    </location>
</feature>
<keyword evidence="4" id="KW-1185">Reference proteome</keyword>
<feature type="transmembrane region" description="Helical" evidence="2">
    <location>
        <begin position="185"/>
        <end position="206"/>
    </location>
</feature>
<dbReference type="InterPro" id="IPR022385">
    <property type="entry name" value="Rhs_assc_core"/>
</dbReference>
<dbReference type="Proteomes" id="UP000244173">
    <property type="component" value="Chromosome"/>
</dbReference>
<dbReference type="NCBIfam" id="TIGR03696">
    <property type="entry name" value="Rhs_assc_core"/>
    <property type="match status" value="1"/>
</dbReference>
<evidence type="ECO:0000256" key="1">
    <source>
        <dbReference type="SAM" id="MobiDB-lite"/>
    </source>
</evidence>
<protein>
    <recommendedName>
        <fullName evidence="5">RHS repeat-associated core domain-containing protein</fullName>
    </recommendedName>
</protein>
<dbReference type="EMBL" id="CP028519">
    <property type="protein sequence ID" value="AVY93375.1"/>
    <property type="molecule type" value="Genomic_DNA"/>
</dbReference>
<dbReference type="Gene3D" id="2.180.10.10">
    <property type="entry name" value="RHS repeat-associated core"/>
    <property type="match status" value="1"/>
</dbReference>
<proteinExistence type="predicted"/>
<reference evidence="3 4" key="1">
    <citation type="submission" date="2018-04" db="EMBL/GenBank/DDBJ databases">
        <title>Denitrifier Microvirgula.</title>
        <authorList>
            <person name="Anderson E."/>
            <person name="Jang J."/>
            <person name="Ishii S."/>
        </authorList>
    </citation>
    <scope>NUCLEOTIDE SEQUENCE [LARGE SCALE GENOMIC DNA]</scope>
    <source>
        <strain evidence="3 4">BE2.4</strain>
    </source>
</reference>